<dbReference type="InterPro" id="IPR029319">
    <property type="entry name" value="DNA_ligase_OB"/>
</dbReference>
<evidence type="ECO:0000256" key="7">
    <source>
        <dbReference type="SAM" id="SignalP"/>
    </source>
</evidence>
<dbReference type="Gene3D" id="3.30.470.30">
    <property type="entry name" value="DNA ligase/mRNA capping enzyme"/>
    <property type="match status" value="1"/>
</dbReference>
<evidence type="ECO:0000313" key="9">
    <source>
        <dbReference type="EMBL" id="MEL0612897.1"/>
    </source>
</evidence>
<organism evidence="9 10">
    <name type="scientific">Marinomonas arenicola</name>
    <dbReference type="NCBI Taxonomy" id="569601"/>
    <lineage>
        <taxon>Bacteria</taxon>
        <taxon>Pseudomonadati</taxon>
        <taxon>Pseudomonadota</taxon>
        <taxon>Gammaproteobacteria</taxon>
        <taxon>Oceanospirillales</taxon>
        <taxon>Oceanospirillaceae</taxon>
        <taxon>Marinomonas</taxon>
    </lineage>
</organism>
<feature type="domain" description="ATP-dependent DNA ligase family profile" evidence="8">
    <location>
        <begin position="134"/>
        <end position="234"/>
    </location>
</feature>
<evidence type="ECO:0000256" key="4">
    <source>
        <dbReference type="ARBA" id="ARBA00022763"/>
    </source>
</evidence>
<evidence type="ECO:0000256" key="1">
    <source>
        <dbReference type="ARBA" id="ARBA00001968"/>
    </source>
</evidence>
<proteinExistence type="predicted"/>
<dbReference type="InterPro" id="IPR012310">
    <property type="entry name" value="DNA_ligase_ATP-dep_cent"/>
</dbReference>
<dbReference type="InterPro" id="IPR012340">
    <property type="entry name" value="NA-bd_OB-fold"/>
</dbReference>
<dbReference type="NCBIfam" id="NF006592">
    <property type="entry name" value="PRK09125.1"/>
    <property type="match status" value="1"/>
</dbReference>
<dbReference type="PROSITE" id="PS50160">
    <property type="entry name" value="DNA_LIGASE_A3"/>
    <property type="match status" value="1"/>
</dbReference>
<keyword evidence="2 9" id="KW-0436">Ligase</keyword>
<sequence>MIQPNKRSCLCLFKAFFVVVFTALLFSQASLASPAVQLAKRYLDTSSVADFLISEKYDGVRGIWTGYELLSRTGKRIHAPSWFTEALPNVWLDGELWSKRGDFQFIASVTSKDSPIDSEWRQIQYLVFDAPDYEHTFLERSRRYRHLVTQLNVPFVVAVEQFTLADNQQLAERLEQYVRRGAEGLMLHRKSAMFSGGRSDNLLKLKPFMDDEATVVGISPGKGKYTNQMGALLVETPAGIRFKIGSGFSDAERANPPSIGAIITYKYHGHTNKGVPRFASFLRVRDDALLTPK</sequence>
<dbReference type="Pfam" id="PF14743">
    <property type="entry name" value="DNA_ligase_OB_2"/>
    <property type="match status" value="1"/>
</dbReference>
<dbReference type="Gene3D" id="3.30.1490.70">
    <property type="match status" value="1"/>
</dbReference>
<gene>
    <name evidence="9" type="ORF">V6242_07040</name>
</gene>
<dbReference type="PANTHER" id="PTHR47810">
    <property type="entry name" value="DNA LIGASE"/>
    <property type="match status" value="1"/>
</dbReference>
<dbReference type="EC" id="6.5.1.1" evidence="9"/>
<evidence type="ECO:0000256" key="6">
    <source>
        <dbReference type="ARBA" id="ARBA00034003"/>
    </source>
</evidence>
<evidence type="ECO:0000313" key="10">
    <source>
        <dbReference type="Proteomes" id="UP001379949"/>
    </source>
</evidence>
<dbReference type="Gene3D" id="2.40.50.140">
    <property type="entry name" value="Nucleic acid-binding proteins"/>
    <property type="match status" value="1"/>
</dbReference>
<feature type="signal peptide" evidence="7">
    <location>
        <begin position="1"/>
        <end position="32"/>
    </location>
</feature>
<name>A0ABU9G7E6_9GAMM</name>
<dbReference type="Pfam" id="PF01068">
    <property type="entry name" value="DNA_ligase_A_M"/>
    <property type="match status" value="1"/>
</dbReference>
<accession>A0ABU9G7E6</accession>
<keyword evidence="10" id="KW-1185">Reference proteome</keyword>
<dbReference type="SUPFAM" id="SSF56091">
    <property type="entry name" value="DNA ligase/mRNA capping enzyme, catalytic domain"/>
    <property type="match status" value="1"/>
</dbReference>
<comment type="cofactor">
    <cofactor evidence="1">
        <name>a divalent metal cation</name>
        <dbReference type="ChEBI" id="CHEBI:60240"/>
    </cofactor>
</comment>
<dbReference type="InterPro" id="IPR050326">
    <property type="entry name" value="NAD_dep_DNA_ligaseB"/>
</dbReference>
<evidence type="ECO:0000259" key="8">
    <source>
        <dbReference type="PROSITE" id="PS50160"/>
    </source>
</evidence>
<keyword evidence="7" id="KW-0732">Signal</keyword>
<dbReference type="Proteomes" id="UP001379949">
    <property type="component" value="Unassembled WGS sequence"/>
</dbReference>
<dbReference type="CDD" id="cd08041">
    <property type="entry name" value="OBF_kDNA_ligase_like"/>
    <property type="match status" value="1"/>
</dbReference>
<keyword evidence="3" id="KW-0235">DNA replication</keyword>
<dbReference type="SUPFAM" id="SSF50249">
    <property type="entry name" value="Nucleic acid-binding proteins"/>
    <property type="match status" value="1"/>
</dbReference>
<dbReference type="EMBL" id="JBAKAR010000004">
    <property type="protein sequence ID" value="MEL0612897.1"/>
    <property type="molecule type" value="Genomic_DNA"/>
</dbReference>
<reference evidence="9 10" key="1">
    <citation type="submission" date="2024-02" db="EMBL/GenBank/DDBJ databases">
        <title>Bacteria isolated from the canopy kelp, Nereocystis luetkeana.</title>
        <authorList>
            <person name="Pfister C.A."/>
            <person name="Younker I.T."/>
            <person name="Light S.H."/>
        </authorList>
    </citation>
    <scope>NUCLEOTIDE SEQUENCE [LARGE SCALE GENOMIC DNA]</scope>
    <source>
        <strain evidence="9 10">TI.4.07</strain>
    </source>
</reference>
<keyword evidence="4" id="KW-0227">DNA damage</keyword>
<dbReference type="GO" id="GO:0003910">
    <property type="term" value="F:DNA ligase (ATP) activity"/>
    <property type="evidence" value="ECO:0007669"/>
    <property type="project" value="UniProtKB-EC"/>
</dbReference>
<evidence type="ECO:0000256" key="3">
    <source>
        <dbReference type="ARBA" id="ARBA00022705"/>
    </source>
</evidence>
<comment type="caution">
    <text evidence="9">The sequence shown here is derived from an EMBL/GenBank/DDBJ whole genome shotgun (WGS) entry which is preliminary data.</text>
</comment>
<comment type="catalytic activity">
    <reaction evidence="6">
        <text>ATP + (deoxyribonucleotide)n-3'-hydroxyl + 5'-phospho-(deoxyribonucleotide)m = (deoxyribonucleotide)n+m + AMP + diphosphate.</text>
        <dbReference type="EC" id="6.5.1.1"/>
    </reaction>
</comment>
<feature type="chain" id="PRO_5045452759" evidence="7">
    <location>
        <begin position="33"/>
        <end position="293"/>
    </location>
</feature>
<evidence type="ECO:0000256" key="5">
    <source>
        <dbReference type="ARBA" id="ARBA00023204"/>
    </source>
</evidence>
<keyword evidence="5" id="KW-0234">DNA repair</keyword>
<dbReference type="RefSeq" id="WP_341566779.1">
    <property type="nucleotide sequence ID" value="NZ_JBAKAR010000004.1"/>
</dbReference>
<evidence type="ECO:0000256" key="2">
    <source>
        <dbReference type="ARBA" id="ARBA00022598"/>
    </source>
</evidence>
<dbReference type="PANTHER" id="PTHR47810:SF1">
    <property type="entry name" value="DNA LIGASE B"/>
    <property type="match status" value="1"/>
</dbReference>
<protein>
    <submittedName>
        <fullName evidence="9">DNA ligase</fullName>
        <ecNumber evidence="9">6.5.1.1</ecNumber>
    </submittedName>
</protein>
<dbReference type="CDD" id="cd07896">
    <property type="entry name" value="Adenylation_kDNA_ligase_like"/>
    <property type="match status" value="1"/>
</dbReference>